<evidence type="ECO:0000313" key="2">
    <source>
        <dbReference type="EMBL" id="MDQ0465183.1"/>
    </source>
</evidence>
<dbReference type="EMBL" id="JAUSVS010000005">
    <property type="protein sequence ID" value="MDQ0465183.1"/>
    <property type="molecule type" value="Genomic_DNA"/>
</dbReference>
<feature type="signal peptide" evidence="1">
    <location>
        <begin position="1"/>
        <end position="22"/>
    </location>
</feature>
<accession>A0ABU0IT51</accession>
<keyword evidence="3" id="KW-1185">Reference proteome</keyword>
<organism evidence="2 3">
    <name type="scientific">Caulobacter ginsengisoli</name>
    <dbReference type="NCBI Taxonomy" id="400775"/>
    <lineage>
        <taxon>Bacteria</taxon>
        <taxon>Pseudomonadati</taxon>
        <taxon>Pseudomonadota</taxon>
        <taxon>Alphaproteobacteria</taxon>
        <taxon>Caulobacterales</taxon>
        <taxon>Caulobacteraceae</taxon>
        <taxon>Caulobacter</taxon>
    </lineage>
</organism>
<evidence type="ECO:0000313" key="3">
    <source>
        <dbReference type="Proteomes" id="UP001228905"/>
    </source>
</evidence>
<name>A0ABU0IT51_9CAUL</name>
<evidence type="ECO:0008006" key="4">
    <source>
        <dbReference type="Google" id="ProtNLM"/>
    </source>
</evidence>
<protein>
    <recommendedName>
        <fullName evidence="4">DUF2059 domain-containing protein</fullName>
    </recommendedName>
</protein>
<feature type="chain" id="PRO_5045606233" description="DUF2059 domain-containing protein" evidence="1">
    <location>
        <begin position="23"/>
        <end position="209"/>
    </location>
</feature>
<sequence length="209" mass="22264">MSARTWPATLAIAAVLALGAAAAPQSAAARAAAVAPAGDTQAQANEIAEIMFGIIDLRALITQGFQEGMAGDDVFSFRPEWKGLLTEAAVEEFDHDRPVLIGIFGRMLSQNLTPEEIRVGLIMMRDPAVQKDFADGAAGRPVDSKAPNYGREYRKAAATPAGASFIRKLDSMDTFSGATQKEMIIELLPGIMRRFGEKAEALEAGRRAG</sequence>
<dbReference type="Proteomes" id="UP001228905">
    <property type="component" value="Unassembled WGS sequence"/>
</dbReference>
<keyword evidence="1" id="KW-0732">Signal</keyword>
<comment type="caution">
    <text evidence="2">The sequence shown here is derived from an EMBL/GenBank/DDBJ whole genome shotgun (WGS) entry which is preliminary data.</text>
</comment>
<gene>
    <name evidence="2" type="ORF">QO010_002967</name>
</gene>
<proteinExistence type="predicted"/>
<reference evidence="2 3" key="1">
    <citation type="submission" date="2023-07" db="EMBL/GenBank/DDBJ databases">
        <title>Genomic Encyclopedia of Type Strains, Phase IV (KMG-IV): sequencing the most valuable type-strain genomes for metagenomic binning, comparative biology and taxonomic classification.</title>
        <authorList>
            <person name="Goeker M."/>
        </authorList>
    </citation>
    <scope>NUCLEOTIDE SEQUENCE [LARGE SCALE GENOMIC DNA]</scope>
    <source>
        <strain evidence="2 3">DSM 18695</strain>
    </source>
</reference>
<evidence type="ECO:0000256" key="1">
    <source>
        <dbReference type="SAM" id="SignalP"/>
    </source>
</evidence>
<dbReference type="RefSeq" id="WP_307350364.1">
    <property type="nucleotide sequence ID" value="NZ_JAUSVS010000005.1"/>
</dbReference>